<dbReference type="AlphaFoldDB" id="A0AA88KHJ1"/>
<reference evidence="2 3" key="1">
    <citation type="journal article" date="2018" name="BMC Genomics">
        <title>The genome of Naegleria lovaniensis, the basis for a comparative approach to unravel pathogenicity factors of the human pathogenic amoeba N. fowleri.</title>
        <authorList>
            <person name="Liechti N."/>
            <person name="Schurch N."/>
            <person name="Bruggmann R."/>
            <person name="Wittwer M."/>
        </authorList>
    </citation>
    <scope>NUCLEOTIDE SEQUENCE [LARGE SCALE GENOMIC DNA]</scope>
    <source>
        <strain evidence="2 3">ATCC 30569</strain>
    </source>
</reference>
<feature type="compositionally biased region" description="Low complexity" evidence="1">
    <location>
        <begin position="20"/>
        <end position="30"/>
    </location>
</feature>
<keyword evidence="3" id="KW-1185">Reference proteome</keyword>
<protein>
    <submittedName>
        <fullName evidence="2">Uncharacterized protein</fullName>
    </submittedName>
</protein>
<gene>
    <name evidence="2" type="ORF">C9374_006732</name>
</gene>
<sequence length="290" mass="33001">MSTSKTSSPPSSPIFPPSIPSSEILSSPLSSPSDSFLQNVIGEQVNLPELPWDGHSTLASSSTDTIQSHINPNVPAWLQNTYMLTKINENPSAFVKKRKHTHFSRLNTFLRNKDLKFSFIDFDLFSAPNDPLSERLEKAQQAVYVVSVHFTFPQLHEFVRFSLKAIMDAVPSLQHLPRAKSVWVKMKNQFYYTCDAKEDHFPKCDNLIELNSDDTVSSKKLENLNGLNAVSPLGAVLEFSLEKFHYYHPNTPLNKDICFQSRMELVCERKKKSNSNKKVDVWSERVAFSF</sequence>
<name>A0AA88KHJ1_NAELO</name>
<proteinExistence type="predicted"/>
<dbReference type="EMBL" id="PYSW02000028">
    <property type="protein sequence ID" value="KAG2379615.1"/>
    <property type="molecule type" value="Genomic_DNA"/>
</dbReference>
<feature type="compositionally biased region" description="Pro residues" evidence="1">
    <location>
        <begin position="10"/>
        <end position="19"/>
    </location>
</feature>
<dbReference type="GeneID" id="68099186"/>
<evidence type="ECO:0000313" key="2">
    <source>
        <dbReference type="EMBL" id="KAG2379615.1"/>
    </source>
</evidence>
<feature type="region of interest" description="Disordered" evidence="1">
    <location>
        <begin position="1"/>
        <end position="30"/>
    </location>
</feature>
<dbReference type="Proteomes" id="UP000816034">
    <property type="component" value="Unassembled WGS sequence"/>
</dbReference>
<comment type="caution">
    <text evidence="2">The sequence shown here is derived from an EMBL/GenBank/DDBJ whole genome shotgun (WGS) entry which is preliminary data.</text>
</comment>
<evidence type="ECO:0000313" key="3">
    <source>
        <dbReference type="Proteomes" id="UP000816034"/>
    </source>
</evidence>
<accession>A0AA88KHJ1</accession>
<dbReference type="RefSeq" id="XP_044546877.1">
    <property type="nucleotide sequence ID" value="XM_044696625.1"/>
</dbReference>
<organism evidence="2 3">
    <name type="scientific">Naegleria lovaniensis</name>
    <name type="common">Amoeba</name>
    <dbReference type="NCBI Taxonomy" id="51637"/>
    <lineage>
        <taxon>Eukaryota</taxon>
        <taxon>Discoba</taxon>
        <taxon>Heterolobosea</taxon>
        <taxon>Tetramitia</taxon>
        <taxon>Eutetramitia</taxon>
        <taxon>Vahlkampfiidae</taxon>
        <taxon>Naegleria</taxon>
    </lineage>
</organism>
<evidence type="ECO:0000256" key="1">
    <source>
        <dbReference type="SAM" id="MobiDB-lite"/>
    </source>
</evidence>